<dbReference type="InterPro" id="IPR025418">
    <property type="entry name" value="YrhC-like"/>
</dbReference>
<dbReference type="EMBL" id="VTEI01000001">
    <property type="protein sequence ID" value="TYS19550.1"/>
    <property type="molecule type" value="Genomic_DNA"/>
</dbReference>
<feature type="transmembrane region" description="Helical" evidence="1">
    <location>
        <begin position="69"/>
        <end position="90"/>
    </location>
</feature>
<evidence type="ECO:0000256" key="1">
    <source>
        <dbReference type="SAM" id="Phobius"/>
    </source>
</evidence>
<keyword evidence="1" id="KW-1133">Transmembrane helix</keyword>
<evidence type="ECO:0008006" key="4">
    <source>
        <dbReference type="Google" id="ProtNLM"/>
    </source>
</evidence>
<proteinExistence type="predicted"/>
<accession>A0A5D4P024</accession>
<keyword evidence="1" id="KW-0472">Membrane</keyword>
<dbReference type="Pfam" id="PF14143">
    <property type="entry name" value="YrhC"/>
    <property type="match status" value="1"/>
</dbReference>
<dbReference type="Proteomes" id="UP000322267">
    <property type="component" value="Unassembled WGS sequence"/>
</dbReference>
<name>A0A5D4P024_9BACI</name>
<dbReference type="OrthoDB" id="2943632at2"/>
<feature type="transmembrane region" description="Helical" evidence="1">
    <location>
        <begin position="44"/>
        <end position="63"/>
    </location>
</feature>
<comment type="caution">
    <text evidence="2">The sequence shown here is derived from an EMBL/GenBank/DDBJ whole genome shotgun (WGS) entry which is preliminary data.</text>
</comment>
<organism evidence="2 3">
    <name type="scientific">Rossellomorea vietnamensis</name>
    <dbReference type="NCBI Taxonomy" id="218284"/>
    <lineage>
        <taxon>Bacteria</taxon>
        <taxon>Bacillati</taxon>
        <taxon>Bacillota</taxon>
        <taxon>Bacilli</taxon>
        <taxon>Bacillales</taxon>
        <taxon>Bacillaceae</taxon>
        <taxon>Rossellomorea</taxon>
    </lineage>
</organism>
<protein>
    <recommendedName>
        <fullName evidence="4">YrhC-like protein</fullName>
    </recommendedName>
</protein>
<sequence>MDNCPAFYVTVETDLFCKSQWKRGSYLETIKKNINDKIIDYKRFAFVLVSLSVFLYLGAVLPVEEKTLFKTYMLMGGTVTMLGFSGLFFYQAARLKKKLTEMDDEQVNM</sequence>
<gene>
    <name evidence="2" type="ORF">FZC78_00520</name>
</gene>
<dbReference type="AlphaFoldDB" id="A0A5D4P024"/>
<evidence type="ECO:0000313" key="3">
    <source>
        <dbReference type="Proteomes" id="UP000322267"/>
    </source>
</evidence>
<reference evidence="2 3" key="1">
    <citation type="submission" date="2019-08" db="EMBL/GenBank/DDBJ databases">
        <title>Bacillus genomes from the desert of Cuatro Cienegas, Coahuila.</title>
        <authorList>
            <person name="Olmedo-Alvarez G."/>
        </authorList>
    </citation>
    <scope>NUCLEOTIDE SEQUENCE [LARGE SCALE GENOMIC DNA]</scope>
    <source>
        <strain evidence="2 3">CH34_1T</strain>
    </source>
</reference>
<keyword evidence="1" id="KW-0812">Transmembrane</keyword>
<evidence type="ECO:0000313" key="2">
    <source>
        <dbReference type="EMBL" id="TYS19550.1"/>
    </source>
</evidence>